<dbReference type="KEGG" id="adin:H7849_23105"/>
<dbReference type="PROSITE" id="PS50005">
    <property type="entry name" value="TPR"/>
    <property type="match status" value="1"/>
</dbReference>
<dbReference type="EMBL" id="CP060394">
    <property type="protein sequence ID" value="QNI31885.1"/>
    <property type="molecule type" value="Genomic_DNA"/>
</dbReference>
<dbReference type="RefSeq" id="WP_186742843.1">
    <property type="nucleotide sequence ID" value="NZ_CP060394.1"/>
</dbReference>
<dbReference type="InterPro" id="IPR051829">
    <property type="entry name" value="Multiheme_Cytochr_ET"/>
</dbReference>
<keyword evidence="1" id="KW-0732">Signal</keyword>
<dbReference type="Proteomes" id="UP000515312">
    <property type="component" value="Chromosome"/>
</dbReference>
<feature type="repeat" description="TPR" evidence="2">
    <location>
        <begin position="454"/>
        <end position="487"/>
    </location>
</feature>
<dbReference type="Gene3D" id="1.25.40.10">
    <property type="entry name" value="Tetratricopeptide repeat domain"/>
    <property type="match status" value="1"/>
</dbReference>
<feature type="region of interest" description="Disordered" evidence="3">
    <location>
        <begin position="1"/>
        <end position="24"/>
    </location>
</feature>
<organism evidence="4 5">
    <name type="scientific">Alloacidobacterium dinghuense</name>
    <dbReference type="NCBI Taxonomy" id="2763107"/>
    <lineage>
        <taxon>Bacteria</taxon>
        <taxon>Pseudomonadati</taxon>
        <taxon>Acidobacteriota</taxon>
        <taxon>Terriglobia</taxon>
        <taxon>Terriglobales</taxon>
        <taxon>Acidobacteriaceae</taxon>
        <taxon>Alloacidobacterium</taxon>
    </lineage>
</organism>
<protein>
    <recommendedName>
        <fullName evidence="6">Tetratricopeptide repeat protein</fullName>
    </recommendedName>
</protein>
<proteinExistence type="predicted"/>
<dbReference type="SUPFAM" id="SSF48452">
    <property type="entry name" value="TPR-like"/>
    <property type="match status" value="1"/>
</dbReference>
<evidence type="ECO:0000256" key="1">
    <source>
        <dbReference type="ARBA" id="ARBA00022729"/>
    </source>
</evidence>
<gene>
    <name evidence="4" type="ORF">H7849_23105</name>
</gene>
<evidence type="ECO:0000256" key="2">
    <source>
        <dbReference type="PROSITE-ProRule" id="PRU00339"/>
    </source>
</evidence>
<evidence type="ECO:0008006" key="6">
    <source>
        <dbReference type="Google" id="ProtNLM"/>
    </source>
</evidence>
<evidence type="ECO:0000313" key="5">
    <source>
        <dbReference type="Proteomes" id="UP000515312"/>
    </source>
</evidence>
<dbReference type="InterPro" id="IPR011990">
    <property type="entry name" value="TPR-like_helical_dom_sf"/>
</dbReference>
<dbReference type="Gene3D" id="1.10.1130.10">
    <property type="entry name" value="Flavocytochrome C3, Chain A"/>
    <property type="match status" value="1"/>
</dbReference>
<evidence type="ECO:0000256" key="3">
    <source>
        <dbReference type="SAM" id="MobiDB-lite"/>
    </source>
</evidence>
<name>A0A7G8BH65_9BACT</name>
<keyword evidence="2" id="KW-0802">TPR repeat</keyword>
<dbReference type="PANTHER" id="PTHR35038:SF8">
    <property type="entry name" value="C-TYPE POLYHEME CYTOCHROME OMCC"/>
    <property type="match status" value="1"/>
</dbReference>
<dbReference type="PANTHER" id="PTHR35038">
    <property type="entry name" value="DISSIMILATORY SULFITE REDUCTASE SIRA"/>
    <property type="match status" value="1"/>
</dbReference>
<reference evidence="4 5" key="1">
    <citation type="submission" date="2020-08" db="EMBL/GenBank/DDBJ databases">
        <title>Edaphobacter telluris sp. nov. and Acidobacterium dinghuensis sp. nov., two acidobacteria isolated from forest soil.</title>
        <authorList>
            <person name="Fu J."/>
            <person name="Qiu L."/>
        </authorList>
    </citation>
    <scope>NUCLEOTIDE SEQUENCE [LARGE SCALE GENOMIC DNA]</scope>
    <source>
        <strain evidence="4">4Y35</strain>
    </source>
</reference>
<keyword evidence="5" id="KW-1185">Reference proteome</keyword>
<dbReference type="InterPro" id="IPR036280">
    <property type="entry name" value="Multihaem_cyt_sf"/>
</dbReference>
<sequence>MLAFVSASARQGGPHDGQGSNGYVGSESCSSCHNDIYRHYMQSGMGRSMLHITPSVATPAFLRSLSIPSHSFDERKDRHFDTFMRDGKLFQSESQTAADGTDIFRDTHEIEWMIGAGINGFGAIVRRDDYLFQAPQSFYSKPRIWGPSPGYEQIDLGFNRPIQAGCIFCHSGRPNPIADTNGQFASSPFSEIAIGCENCHGPGAEHIATMKSAGAANITSLHIVNPARLSPYLSDNICMACHQTGDVRVLKPGKTYQDFRPGEALDNTLSILMVPPTRSAPPDADHVEHYYSMTLSKCYRESRGRLSCITCHDPHVEPAHEEAPAYFNGKCLSCHTERSCRLPLNARQQTRPADNCIGCHMPKRDIGVISHSSATNHRIVARSDEPFPEITFQQTLPSLPDLLHLNPTPGQENALPPLLTLLEAYGELAANRSEYVAPYLKVLGQLEQSQPENALVQAALGRRELKKGNLQAAVDHLRHALQLEPQATTFADLSEALSKLNQIEESLPPLERASQMDPFDPVIQKTLVVRLIQLKQYARAQTALEHYLQVFPQDSFMREMLARAKGASTR</sequence>
<accession>A0A7G8BH65</accession>
<dbReference type="AlphaFoldDB" id="A0A7G8BH65"/>
<dbReference type="SUPFAM" id="SSF48695">
    <property type="entry name" value="Multiheme cytochromes"/>
    <property type="match status" value="1"/>
</dbReference>
<dbReference type="InterPro" id="IPR019734">
    <property type="entry name" value="TPR_rpt"/>
</dbReference>
<evidence type="ECO:0000313" key="4">
    <source>
        <dbReference type="EMBL" id="QNI31885.1"/>
    </source>
</evidence>
<dbReference type="CDD" id="cd08168">
    <property type="entry name" value="Cytochrom_C3"/>
    <property type="match status" value="1"/>
</dbReference>